<dbReference type="OrthoDB" id="10496295at2759"/>
<reference evidence="2" key="1">
    <citation type="journal article" date="2017" name="bioRxiv">
        <title>Comparative analysis of the genomes of Stylophora pistillata and Acropora digitifera provides evidence for extensive differences between species of corals.</title>
        <authorList>
            <person name="Voolstra C.R."/>
            <person name="Li Y."/>
            <person name="Liew Y.J."/>
            <person name="Baumgarten S."/>
            <person name="Zoccola D."/>
            <person name="Flot J.-F."/>
            <person name="Tambutte S."/>
            <person name="Allemand D."/>
            <person name="Aranda M."/>
        </authorList>
    </citation>
    <scope>NUCLEOTIDE SEQUENCE [LARGE SCALE GENOMIC DNA]</scope>
</reference>
<dbReference type="AlphaFoldDB" id="A0A2B4RHD7"/>
<comment type="caution">
    <text evidence="1">The sequence shown here is derived from an EMBL/GenBank/DDBJ whole genome shotgun (WGS) entry which is preliminary data.</text>
</comment>
<evidence type="ECO:0000313" key="2">
    <source>
        <dbReference type="Proteomes" id="UP000225706"/>
    </source>
</evidence>
<protein>
    <submittedName>
        <fullName evidence="1">Uncharacterized protein</fullName>
    </submittedName>
</protein>
<keyword evidence="2" id="KW-1185">Reference proteome</keyword>
<gene>
    <name evidence="1" type="ORF">AWC38_SpisGene19521</name>
</gene>
<dbReference type="EMBL" id="LSMT01000564">
    <property type="protein sequence ID" value="PFX16219.1"/>
    <property type="molecule type" value="Genomic_DNA"/>
</dbReference>
<accession>A0A2B4RHD7</accession>
<sequence length="132" mass="15216">MGQSPSKCPCGRLTKDGFYCPRCYDKHYPVCDYCKRPIRAHEATMGNCHQKPCYSRFSGNCCECDAPANAGAYCKSCYETVYPPPVKIHGKYHGMEITFYSREDSRSLMQSLASFHKDRDDAEQQRFYLKDH</sequence>
<evidence type="ECO:0000313" key="1">
    <source>
        <dbReference type="EMBL" id="PFX16219.1"/>
    </source>
</evidence>
<name>A0A2B4RHD7_STYPI</name>
<proteinExistence type="predicted"/>
<organism evidence="1 2">
    <name type="scientific">Stylophora pistillata</name>
    <name type="common">Smooth cauliflower coral</name>
    <dbReference type="NCBI Taxonomy" id="50429"/>
    <lineage>
        <taxon>Eukaryota</taxon>
        <taxon>Metazoa</taxon>
        <taxon>Cnidaria</taxon>
        <taxon>Anthozoa</taxon>
        <taxon>Hexacorallia</taxon>
        <taxon>Scleractinia</taxon>
        <taxon>Astrocoeniina</taxon>
        <taxon>Pocilloporidae</taxon>
        <taxon>Stylophora</taxon>
    </lineage>
</organism>
<dbReference type="Proteomes" id="UP000225706">
    <property type="component" value="Unassembled WGS sequence"/>
</dbReference>